<proteinExistence type="predicted"/>
<protein>
    <submittedName>
        <fullName evidence="1">Predicted protein</fullName>
    </submittedName>
</protein>
<dbReference type="VEuPathDB" id="FungiDB:LEMA_P009030.1"/>
<accession>E5ACB4</accession>
<dbReference type="Proteomes" id="UP000002668">
    <property type="component" value="Genome"/>
</dbReference>
<sequence length="247" mass="27036">MTPRHGLELPMSGPEPKPVNANGCGCTFSAAMPAVYSLSPWSLYYLCDGLLPRTHVTWVNATASYARHVLVLQLSPTPAHLSPPAWASLARKPGGRCHATNSFSRPAALRDDPPPEARATAAFIVWAVTTTSRSRTAMSYFGTYGMHCAMLLHLWAFGSYRSTFCNSGISVTVWTPTCHLHTCIQWDPTLVRNRFYFGPLQNASVMGISADAFPNGPPIVGYMNINATDYFSQISCQLHIIHMGRTS</sequence>
<gene>
    <name evidence="1" type="ORF">LEMA_P009030.1</name>
</gene>
<organism evidence="1 2">
    <name type="scientific">Leptosphaeria maculans (strain JN3 / isolate v23.1.3 / race Av1-4-5-6-7-8)</name>
    <name type="common">Blackleg fungus</name>
    <name type="synonym">Phoma lingam</name>
    <dbReference type="NCBI Taxonomy" id="985895"/>
    <lineage>
        <taxon>Eukaryota</taxon>
        <taxon>Fungi</taxon>
        <taxon>Dikarya</taxon>
        <taxon>Ascomycota</taxon>
        <taxon>Pezizomycotina</taxon>
        <taxon>Dothideomycetes</taxon>
        <taxon>Pleosporomycetidae</taxon>
        <taxon>Pleosporales</taxon>
        <taxon>Pleosporineae</taxon>
        <taxon>Leptosphaeriaceae</taxon>
        <taxon>Plenodomus</taxon>
        <taxon>Plenodomus lingam/Leptosphaeria maculans species complex</taxon>
    </lineage>
</organism>
<reference evidence="2" key="1">
    <citation type="journal article" date="2011" name="Nat. Commun.">
        <title>Effector diversification within compartments of the Leptosphaeria maculans genome affected by Repeat-Induced Point mutations.</title>
        <authorList>
            <person name="Rouxel T."/>
            <person name="Grandaubert J."/>
            <person name="Hane J.K."/>
            <person name="Hoede C."/>
            <person name="van de Wouw A.P."/>
            <person name="Couloux A."/>
            <person name="Dominguez V."/>
            <person name="Anthouard V."/>
            <person name="Bally P."/>
            <person name="Bourras S."/>
            <person name="Cozijnsen A.J."/>
            <person name="Ciuffetti L.M."/>
            <person name="Degrave A."/>
            <person name="Dilmaghani A."/>
            <person name="Duret L."/>
            <person name="Fudal I."/>
            <person name="Goodwin S.B."/>
            <person name="Gout L."/>
            <person name="Glaser N."/>
            <person name="Linglin J."/>
            <person name="Kema G.H.J."/>
            <person name="Lapalu N."/>
            <person name="Lawrence C.B."/>
            <person name="May K."/>
            <person name="Meyer M."/>
            <person name="Ollivier B."/>
            <person name="Poulain J."/>
            <person name="Schoch C.L."/>
            <person name="Simon A."/>
            <person name="Spatafora J.W."/>
            <person name="Stachowiak A."/>
            <person name="Turgeon B.G."/>
            <person name="Tyler B.M."/>
            <person name="Vincent D."/>
            <person name="Weissenbach J."/>
            <person name="Amselem J."/>
            <person name="Quesneville H."/>
            <person name="Oliver R.P."/>
            <person name="Wincker P."/>
            <person name="Balesdent M.-H."/>
            <person name="Howlett B.J."/>
        </authorList>
    </citation>
    <scope>NUCLEOTIDE SEQUENCE [LARGE SCALE GENOMIC DNA]</scope>
    <source>
        <strain evidence="2">JN3 / isolate v23.1.3 / race Av1-4-5-6-7-8</strain>
    </source>
</reference>
<dbReference type="HOGENOM" id="CLU_1124728_0_0_1"/>
<dbReference type="EMBL" id="FP929139">
    <property type="protein sequence ID" value="CBY02116.1"/>
    <property type="molecule type" value="Genomic_DNA"/>
</dbReference>
<evidence type="ECO:0000313" key="1">
    <source>
        <dbReference type="EMBL" id="CBY02116.1"/>
    </source>
</evidence>
<dbReference type="AlphaFoldDB" id="E5ACB4"/>
<dbReference type="InParanoid" id="E5ACB4"/>
<name>E5ACB4_LEPMJ</name>
<evidence type="ECO:0000313" key="2">
    <source>
        <dbReference type="Proteomes" id="UP000002668"/>
    </source>
</evidence>
<keyword evidence="2" id="KW-1185">Reference proteome</keyword>